<reference evidence="1" key="1">
    <citation type="submission" date="2014-09" db="EMBL/GenBank/DDBJ databases">
        <authorList>
            <person name="Magalhaes I.L.F."/>
            <person name="Oliveira U."/>
            <person name="Santos F.R."/>
            <person name="Vidigal T.H.D.A."/>
            <person name="Brescovit A.D."/>
            <person name="Santos A.J."/>
        </authorList>
    </citation>
    <scope>NUCLEOTIDE SEQUENCE</scope>
    <source>
        <tissue evidence="1">Shoot tissue taken approximately 20 cm above the soil surface</tissue>
    </source>
</reference>
<organism evidence="1">
    <name type="scientific">Arundo donax</name>
    <name type="common">Giant reed</name>
    <name type="synonym">Donax arundinaceus</name>
    <dbReference type="NCBI Taxonomy" id="35708"/>
    <lineage>
        <taxon>Eukaryota</taxon>
        <taxon>Viridiplantae</taxon>
        <taxon>Streptophyta</taxon>
        <taxon>Embryophyta</taxon>
        <taxon>Tracheophyta</taxon>
        <taxon>Spermatophyta</taxon>
        <taxon>Magnoliopsida</taxon>
        <taxon>Liliopsida</taxon>
        <taxon>Poales</taxon>
        <taxon>Poaceae</taxon>
        <taxon>PACMAD clade</taxon>
        <taxon>Arundinoideae</taxon>
        <taxon>Arundineae</taxon>
        <taxon>Arundo</taxon>
    </lineage>
</organism>
<name>A0A0A9CN89_ARUDO</name>
<reference evidence="1" key="2">
    <citation type="journal article" date="2015" name="Data Brief">
        <title>Shoot transcriptome of the giant reed, Arundo donax.</title>
        <authorList>
            <person name="Barrero R.A."/>
            <person name="Guerrero F.D."/>
            <person name="Moolhuijzen P."/>
            <person name="Goolsby J.A."/>
            <person name="Tidwell J."/>
            <person name="Bellgard S.E."/>
            <person name="Bellgard M.I."/>
        </authorList>
    </citation>
    <scope>NUCLEOTIDE SEQUENCE</scope>
    <source>
        <tissue evidence="1">Shoot tissue taken approximately 20 cm above the soil surface</tissue>
    </source>
</reference>
<evidence type="ECO:0000313" key="1">
    <source>
        <dbReference type="EMBL" id="JAD77036.1"/>
    </source>
</evidence>
<sequence>MGLHSFFFIVHSNNLTTSQHIGGLTSQPQFPWKLAQEPFPLISVISFDSSQHITENNKIILMR</sequence>
<protein>
    <submittedName>
        <fullName evidence="1">Uncharacterized protein</fullName>
    </submittedName>
</protein>
<dbReference type="AlphaFoldDB" id="A0A0A9CN89"/>
<proteinExistence type="predicted"/>
<dbReference type="EMBL" id="GBRH01220859">
    <property type="protein sequence ID" value="JAD77036.1"/>
    <property type="molecule type" value="Transcribed_RNA"/>
</dbReference>
<accession>A0A0A9CN89</accession>